<dbReference type="AlphaFoldDB" id="A0AAD8LKA7"/>
<dbReference type="Pfam" id="PF04190">
    <property type="entry name" value="GET4"/>
    <property type="match status" value="1"/>
</dbReference>
<dbReference type="PANTHER" id="PTHR12875">
    <property type="entry name" value="GOLGI TO ER TRAFFIC PROTEIN 4 HOMOLOG"/>
    <property type="match status" value="1"/>
</dbReference>
<sequence>MNIADNPKYKRINDDIAAGRFYESLQHVMSTTKRMVIAKRFDEVFEVLHHFAMIYMDAGEHNQSIELMKEYINIAKRSNVVLGTANEEHFLSFYNATVAAVNKAMESCAGPSVEEAFSQVSNILDLAVDMMESPKLYLCLGKHCIDCNQLLLAQKYLVHGQDVELLFSALKKWEPHVKEHERGLLYLRCILVLLAIGDFSSAKCMMLMLDLDVENAEVLPLPLQLAYILTELCEQPDYQLFKVTCKTYRPVIDADPNLPRLMRKFRGRLFPDIHDPTDPYYVDPSMAGMSDNPMASLLKSLM</sequence>
<dbReference type="Proteomes" id="UP001230268">
    <property type="component" value="Unassembled WGS sequence"/>
</dbReference>
<reference evidence="2" key="1">
    <citation type="submission" date="2023-08" db="EMBL/GenBank/DDBJ databases">
        <title>Draft sequence of the Babesia gibsoni genome.</title>
        <authorList>
            <person name="Yamagishi J.Y."/>
            <person name="Xuan X.X."/>
        </authorList>
    </citation>
    <scope>NUCLEOTIDE SEQUENCE</scope>
    <source>
        <strain evidence="2">Azabu</strain>
    </source>
</reference>
<name>A0AAD8LKA7_BABGI</name>
<comment type="caution">
    <text evidence="2">The sequence shown here is derived from an EMBL/GenBank/DDBJ whole genome shotgun (WGS) entry which is preliminary data.</text>
</comment>
<dbReference type="GO" id="GO:0045048">
    <property type="term" value="P:protein insertion into ER membrane"/>
    <property type="evidence" value="ECO:0007669"/>
    <property type="project" value="InterPro"/>
</dbReference>
<dbReference type="InterPro" id="IPR011990">
    <property type="entry name" value="TPR-like_helical_dom_sf"/>
</dbReference>
<proteinExistence type="inferred from homology"/>
<evidence type="ECO:0000313" key="2">
    <source>
        <dbReference type="EMBL" id="KAK1442404.1"/>
    </source>
</evidence>
<dbReference type="InterPro" id="IPR007317">
    <property type="entry name" value="GET4"/>
</dbReference>
<dbReference type="PANTHER" id="PTHR12875:SF0">
    <property type="entry name" value="GOLGI TO ER TRAFFIC PROTEIN 4 HOMOLOG"/>
    <property type="match status" value="1"/>
</dbReference>
<gene>
    <name evidence="2" type="ORF">BgAZ_404340</name>
</gene>
<dbReference type="GO" id="GO:0005829">
    <property type="term" value="C:cytosol"/>
    <property type="evidence" value="ECO:0007669"/>
    <property type="project" value="TreeGrafter"/>
</dbReference>
<dbReference type="Gene3D" id="1.25.40.10">
    <property type="entry name" value="Tetratricopeptide repeat domain"/>
    <property type="match status" value="1"/>
</dbReference>
<comment type="similarity">
    <text evidence="1">Belongs to the GET4 family.</text>
</comment>
<organism evidence="2 3">
    <name type="scientific">Babesia gibsoni</name>
    <dbReference type="NCBI Taxonomy" id="33632"/>
    <lineage>
        <taxon>Eukaryota</taxon>
        <taxon>Sar</taxon>
        <taxon>Alveolata</taxon>
        <taxon>Apicomplexa</taxon>
        <taxon>Aconoidasida</taxon>
        <taxon>Piroplasmida</taxon>
        <taxon>Babesiidae</taxon>
        <taxon>Babesia</taxon>
    </lineage>
</organism>
<accession>A0AAD8LKA7</accession>
<dbReference type="SUPFAM" id="SSF48452">
    <property type="entry name" value="TPR-like"/>
    <property type="match status" value="1"/>
</dbReference>
<evidence type="ECO:0000313" key="3">
    <source>
        <dbReference type="Proteomes" id="UP001230268"/>
    </source>
</evidence>
<dbReference type="EMBL" id="JAVEPI010000004">
    <property type="protein sequence ID" value="KAK1442404.1"/>
    <property type="molecule type" value="Genomic_DNA"/>
</dbReference>
<evidence type="ECO:0000256" key="1">
    <source>
        <dbReference type="ARBA" id="ARBA00005351"/>
    </source>
</evidence>
<keyword evidence="3" id="KW-1185">Reference proteome</keyword>
<protein>
    <submittedName>
        <fullName evidence="2">Tetratricopeptide repeat domain containing protein</fullName>
    </submittedName>
</protein>